<dbReference type="RefSeq" id="WP_063818784.1">
    <property type="nucleotide sequence ID" value="NZ_JBFALK010000040.1"/>
</dbReference>
<keyword evidence="3" id="KW-0223">Dioxygenase</keyword>
<dbReference type="InterPro" id="IPR032710">
    <property type="entry name" value="NTF2-like_dom_sf"/>
</dbReference>
<dbReference type="InterPro" id="IPR000391">
    <property type="entry name" value="Rng_hydr_dOase-bsu"/>
</dbReference>
<dbReference type="PANTHER" id="PTHR41534">
    <property type="entry name" value="BLR3401 PROTEIN"/>
    <property type="match status" value="1"/>
</dbReference>
<gene>
    <name evidence="3" type="ORF">AB0I59_41000</name>
</gene>
<protein>
    <submittedName>
        <fullName evidence="3">Aromatic-ring-hydroxylating dioxygenase subunit beta</fullName>
        <ecNumber evidence="3">1.14.-.-</ecNumber>
    </submittedName>
</protein>
<name>A0ABV3GU10_MICGL</name>
<evidence type="ECO:0000256" key="2">
    <source>
        <dbReference type="ARBA" id="ARBA00023002"/>
    </source>
</evidence>
<dbReference type="PANTHER" id="PTHR41534:SF2">
    <property type="entry name" value="3-PHENYLPROPIONATE_CINNAMIC ACID DIOXYGENASE SUBUNIT BETA"/>
    <property type="match status" value="1"/>
</dbReference>
<evidence type="ECO:0000256" key="1">
    <source>
        <dbReference type="ARBA" id="ARBA00009570"/>
    </source>
</evidence>
<comment type="similarity">
    <text evidence="1">Belongs to the bacterial ring-hydroxylating dioxygenase beta subunit family.</text>
</comment>
<keyword evidence="2 3" id="KW-0560">Oxidoreductase</keyword>
<sequence length="170" mass="19888">MDQHKESTMGRRTVSRAEAEDFLYREAQLLDEWRLDEWLALFEEGGRMEVTTTDWNGWDSSSAGAFMCDDHDLIKARVKRLKSRKAHAENPHSRTHRMISNVIILEQGDETVWVAANFIIHRYRDNQAFTYVGRYEHVLVVDDDGLRYRLRRSIPTMESMAPGARLSFIL</sequence>
<organism evidence="3 4">
    <name type="scientific">Microtetraspora glauca</name>
    <dbReference type="NCBI Taxonomy" id="1996"/>
    <lineage>
        <taxon>Bacteria</taxon>
        <taxon>Bacillati</taxon>
        <taxon>Actinomycetota</taxon>
        <taxon>Actinomycetes</taxon>
        <taxon>Streptosporangiales</taxon>
        <taxon>Streptosporangiaceae</taxon>
        <taxon>Microtetraspora</taxon>
    </lineage>
</organism>
<dbReference type="SUPFAM" id="SSF54427">
    <property type="entry name" value="NTF2-like"/>
    <property type="match status" value="1"/>
</dbReference>
<evidence type="ECO:0000313" key="3">
    <source>
        <dbReference type="EMBL" id="MEV0975007.1"/>
    </source>
</evidence>
<evidence type="ECO:0000313" key="4">
    <source>
        <dbReference type="Proteomes" id="UP001551675"/>
    </source>
</evidence>
<dbReference type="GO" id="GO:0051213">
    <property type="term" value="F:dioxygenase activity"/>
    <property type="evidence" value="ECO:0007669"/>
    <property type="project" value="UniProtKB-KW"/>
</dbReference>
<dbReference type="Gene3D" id="3.10.450.50">
    <property type="match status" value="1"/>
</dbReference>
<dbReference type="CDD" id="cd00667">
    <property type="entry name" value="ring_hydroxylating_dioxygenases_beta"/>
    <property type="match status" value="1"/>
</dbReference>
<dbReference type="EC" id="1.14.-.-" evidence="3"/>
<accession>A0ABV3GU10</accession>
<comment type="caution">
    <text evidence="3">The sequence shown here is derived from an EMBL/GenBank/DDBJ whole genome shotgun (WGS) entry which is preliminary data.</text>
</comment>
<reference evidence="3 4" key="1">
    <citation type="submission" date="2024-06" db="EMBL/GenBank/DDBJ databases">
        <title>The Natural Products Discovery Center: Release of the First 8490 Sequenced Strains for Exploring Actinobacteria Biosynthetic Diversity.</title>
        <authorList>
            <person name="Kalkreuter E."/>
            <person name="Kautsar S.A."/>
            <person name="Yang D."/>
            <person name="Bader C.D."/>
            <person name="Teijaro C.N."/>
            <person name="Fluegel L."/>
            <person name="Davis C.M."/>
            <person name="Simpson J.R."/>
            <person name="Lauterbach L."/>
            <person name="Steele A.D."/>
            <person name="Gui C."/>
            <person name="Meng S."/>
            <person name="Li G."/>
            <person name="Viehrig K."/>
            <person name="Ye F."/>
            <person name="Su P."/>
            <person name="Kiefer A.F."/>
            <person name="Nichols A."/>
            <person name="Cepeda A.J."/>
            <person name="Yan W."/>
            <person name="Fan B."/>
            <person name="Jiang Y."/>
            <person name="Adhikari A."/>
            <person name="Zheng C.-J."/>
            <person name="Schuster L."/>
            <person name="Cowan T.M."/>
            <person name="Smanski M.J."/>
            <person name="Chevrette M.G."/>
            <person name="De Carvalho L.P.S."/>
            <person name="Shen B."/>
        </authorList>
    </citation>
    <scope>NUCLEOTIDE SEQUENCE [LARGE SCALE GENOMIC DNA]</scope>
    <source>
        <strain evidence="3 4">NPDC050100</strain>
    </source>
</reference>
<dbReference type="Proteomes" id="UP001551675">
    <property type="component" value="Unassembled WGS sequence"/>
</dbReference>
<proteinExistence type="inferred from homology"/>
<dbReference type="Pfam" id="PF00866">
    <property type="entry name" value="Ring_hydroxyl_B"/>
    <property type="match status" value="1"/>
</dbReference>
<dbReference type="EMBL" id="JBFALK010000040">
    <property type="protein sequence ID" value="MEV0975007.1"/>
    <property type="molecule type" value="Genomic_DNA"/>
</dbReference>
<keyword evidence="4" id="KW-1185">Reference proteome</keyword>